<feature type="compositionally biased region" description="Pro residues" evidence="1">
    <location>
        <begin position="635"/>
        <end position="650"/>
    </location>
</feature>
<evidence type="ECO:0000256" key="2">
    <source>
        <dbReference type="SAM" id="Phobius"/>
    </source>
</evidence>
<keyword evidence="2" id="KW-0812">Transmembrane</keyword>
<sequence length="815" mass="90068">MLASTQCAKRQLGQALIKSLTSTSRLMLWMLHSAHTAVFALGFLFCCMFGSDHGFLRPSIDCFLFLGIAVRSKYIEENFGSEESLLDVSIICLAVFYWAIDDMFRVALLGVWLPYQYLGINRDRCWGYVTLVVMVPMFPRLCHTLYDTCKAHWPKVSAMLQSSMEKALSSTHVYIRKTIKSTFPATPPPSHPLPTLTISPIIIMGNIDPSIKPKSVMVDSSTQTDPPNTTSSSTQWEKPLSIRSLHSPEASRITILPLDFVTTSIRQQEPSRIRKQRLRNLARRGSPTKVCSRVISPPPSPIKSVMFTPISLPAPLAAVPEPSIPPPAPVDDSTLELSSPTVLAATQAIPSTPIPTLDSPTSLPVSRVDTTVASSSPDEPMSASTPVSMLVSQNIPATLAPLPALFPSLPTPEADPILALSALPSEPMLDRPTSPPTLISVPATQDISATTIPELPAFWPLNTNDTVTTSSSSPEPEPTWISDLFSGHESQDFSTGQSLVSFQPWPERIPEQEAEPEANAVLEAMEIDDAIPFVETFPTLPYFPLDRDELMQDMVSTICPPITPVITPIITYAITSAIAPTTTITPVVEDMIVDEEPVITPESPEVVMEETEEIDQDENAENENENEEEMEDVPDLPPSTPAAAPPTLLTPPVTPIVLNMAPSSNAPKLDRRFIIDNAPTRPTYNIHALDPDYREPRNLDASPRVKEVYVEEFEDNDGYRQKVRWDLRGSPALDDCAVVQLELLMNETAEEARGEWSVRQASIEEQEAIDLAAKKERVKEEFEAKRKARVAAFLKRQQEKRNKEPSVFIQKKKTR</sequence>
<organism evidence="3 4">
    <name type="scientific">Xylaria flabelliformis</name>
    <dbReference type="NCBI Taxonomy" id="2512241"/>
    <lineage>
        <taxon>Eukaryota</taxon>
        <taxon>Fungi</taxon>
        <taxon>Dikarya</taxon>
        <taxon>Ascomycota</taxon>
        <taxon>Pezizomycotina</taxon>
        <taxon>Sordariomycetes</taxon>
        <taxon>Xylariomycetidae</taxon>
        <taxon>Xylariales</taxon>
        <taxon>Xylariaceae</taxon>
        <taxon>Xylaria</taxon>
    </lineage>
</organism>
<proteinExistence type="predicted"/>
<protein>
    <submittedName>
        <fullName evidence="3">Uncharacterized protein</fullName>
    </submittedName>
</protein>
<name>A0A553I061_9PEZI</name>
<feature type="region of interest" description="Disordered" evidence="1">
    <location>
        <begin position="214"/>
        <end position="243"/>
    </location>
</feature>
<evidence type="ECO:0000256" key="1">
    <source>
        <dbReference type="SAM" id="MobiDB-lite"/>
    </source>
</evidence>
<keyword evidence="2" id="KW-1133">Transmembrane helix</keyword>
<dbReference type="AlphaFoldDB" id="A0A553I061"/>
<accession>A0A553I061</accession>
<feature type="compositionally biased region" description="Polar residues" evidence="1">
    <location>
        <begin position="218"/>
        <end position="236"/>
    </location>
</feature>
<reference evidence="4" key="1">
    <citation type="submission" date="2019-06" db="EMBL/GenBank/DDBJ databases">
        <title>Draft genome sequence of the griseofulvin-producing fungus Xylaria cubensis strain G536.</title>
        <authorList>
            <person name="Mead M.E."/>
            <person name="Raja H.A."/>
            <person name="Steenwyk J.L."/>
            <person name="Knowles S.L."/>
            <person name="Oberlies N.H."/>
            <person name="Rokas A."/>
        </authorList>
    </citation>
    <scope>NUCLEOTIDE SEQUENCE [LARGE SCALE GENOMIC DNA]</scope>
    <source>
        <strain evidence="4">G536</strain>
    </source>
</reference>
<evidence type="ECO:0000313" key="3">
    <source>
        <dbReference type="EMBL" id="TRX93581.1"/>
    </source>
</evidence>
<feature type="region of interest" description="Disordered" evidence="1">
    <location>
        <begin position="605"/>
        <end position="650"/>
    </location>
</feature>
<evidence type="ECO:0000313" key="4">
    <source>
        <dbReference type="Proteomes" id="UP000319160"/>
    </source>
</evidence>
<comment type="caution">
    <text evidence="3">The sequence shown here is derived from an EMBL/GenBank/DDBJ whole genome shotgun (WGS) entry which is preliminary data.</text>
</comment>
<dbReference type="OrthoDB" id="4768927at2759"/>
<keyword evidence="2" id="KW-0472">Membrane</keyword>
<keyword evidence="4" id="KW-1185">Reference proteome</keyword>
<dbReference type="EMBL" id="VFLP01000028">
    <property type="protein sequence ID" value="TRX93581.1"/>
    <property type="molecule type" value="Genomic_DNA"/>
</dbReference>
<dbReference type="STRING" id="2512241.A0A553I061"/>
<gene>
    <name evidence="3" type="ORF">FHL15_005553</name>
</gene>
<feature type="transmembrane region" description="Helical" evidence="2">
    <location>
        <begin position="26"/>
        <end position="51"/>
    </location>
</feature>
<dbReference type="Proteomes" id="UP000319160">
    <property type="component" value="Unassembled WGS sequence"/>
</dbReference>
<feature type="compositionally biased region" description="Acidic residues" evidence="1">
    <location>
        <begin position="607"/>
        <end position="634"/>
    </location>
</feature>